<feature type="region of interest" description="Disordered" evidence="2">
    <location>
        <begin position="589"/>
        <end position="635"/>
    </location>
</feature>
<evidence type="ECO:0000256" key="1">
    <source>
        <dbReference type="SAM" id="Coils"/>
    </source>
</evidence>
<comment type="caution">
    <text evidence="3">The sequence shown here is derived from an EMBL/GenBank/DDBJ whole genome shotgun (WGS) entry which is preliminary data.</text>
</comment>
<dbReference type="VEuPathDB" id="TriTrypDB:LpyrH10_04_3930"/>
<accession>A0A0M9G6C2</accession>
<dbReference type="GeneID" id="26903134"/>
<dbReference type="OMA" id="CDGIALF"/>
<feature type="coiled-coil region" evidence="1">
    <location>
        <begin position="393"/>
        <end position="462"/>
    </location>
</feature>
<organism evidence="3 4">
    <name type="scientific">Leptomonas pyrrhocoris</name>
    <name type="common">Firebug parasite</name>
    <dbReference type="NCBI Taxonomy" id="157538"/>
    <lineage>
        <taxon>Eukaryota</taxon>
        <taxon>Discoba</taxon>
        <taxon>Euglenozoa</taxon>
        <taxon>Kinetoplastea</taxon>
        <taxon>Metakinetoplastina</taxon>
        <taxon>Trypanosomatida</taxon>
        <taxon>Trypanosomatidae</taxon>
        <taxon>Leishmaniinae</taxon>
        <taxon>Leptomonas</taxon>
    </lineage>
</organism>
<evidence type="ECO:0000313" key="4">
    <source>
        <dbReference type="Proteomes" id="UP000037923"/>
    </source>
</evidence>
<dbReference type="OrthoDB" id="250961at2759"/>
<protein>
    <submittedName>
        <fullName evidence="3">Uncharacterized protein</fullName>
    </submittedName>
</protein>
<evidence type="ECO:0000256" key="2">
    <source>
        <dbReference type="SAM" id="MobiDB-lite"/>
    </source>
</evidence>
<gene>
    <name evidence="3" type="ORF">ABB37_02843</name>
</gene>
<feature type="compositionally biased region" description="Polar residues" evidence="2">
    <location>
        <begin position="209"/>
        <end position="225"/>
    </location>
</feature>
<evidence type="ECO:0000313" key="3">
    <source>
        <dbReference type="EMBL" id="KPA83146.1"/>
    </source>
</evidence>
<feature type="compositionally biased region" description="Low complexity" evidence="2">
    <location>
        <begin position="231"/>
        <end position="245"/>
    </location>
</feature>
<feature type="compositionally biased region" description="Polar residues" evidence="2">
    <location>
        <begin position="251"/>
        <end position="264"/>
    </location>
</feature>
<dbReference type="RefSeq" id="XP_015661585.1">
    <property type="nucleotide sequence ID" value="XM_015799983.1"/>
</dbReference>
<keyword evidence="1" id="KW-0175">Coiled coil</keyword>
<dbReference type="AlphaFoldDB" id="A0A0M9G6C2"/>
<dbReference type="EMBL" id="LGTL01000004">
    <property type="protein sequence ID" value="KPA83146.1"/>
    <property type="molecule type" value="Genomic_DNA"/>
</dbReference>
<dbReference type="RefSeq" id="XP_015661586.1">
    <property type="nucleotide sequence ID" value="XM_015799984.1"/>
</dbReference>
<reference evidence="3 4" key="1">
    <citation type="submission" date="2015-07" db="EMBL/GenBank/DDBJ databases">
        <title>High-quality genome of monoxenous trypanosomatid Leptomonas pyrrhocoris.</title>
        <authorList>
            <person name="Flegontov P."/>
            <person name="Butenko A."/>
            <person name="Firsov S."/>
            <person name="Vlcek C."/>
            <person name="Logacheva M.D."/>
            <person name="Field M."/>
            <person name="Filatov D."/>
            <person name="Flegontova O."/>
            <person name="Gerasimov E."/>
            <person name="Jackson A.P."/>
            <person name="Kelly S."/>
            <person name="Opperdoes F."/>
            <person name="O'Reilly A."/>
            <person name="Votypka J."/>
            <person name="Yurchenko V."/>
            <person name="Lukes J."/>
        </authorList>
    </citation>
    <scope>NUCLEOTIDE SEQUENCE [LARGE SCALE GENOMIC DNA]</scope>
    <source>
        <strain evidence="3">H10</strain>
    </source>
</reference>
<dbReference type="EMBL" id="LGTL01000004">
    <property type="protein sequence ID" value="KPA83147.1"/>
    <property type="molecule type" value="Genomic_DNA"/>
</dbReference>
<feature type="coiled-coil region" evidence="1">
    <location>
        <begin position="491"/>
        <end position="567"/>
    </location>
</feature>
<dbReference type="Proteomes" id="UP000037923">
    <property type="component" value="Unassembled WGS sequence"/>
</dbReference>
<name>A0A0M9G6C2_LEPPY</name>
<proteinExistence type="predicted"/>
<keyword evidence="4" id="KW-1185">Reference proteome</keyword>
<sequence length="725" mass="77706">MDVSRQNSTMALLRRLMPIADPSVPGYVPDHFVQLCDGISLYAALRIVAPSMFPPTTITAVTDDDGEESTAMLSLTSRAFEADPQMRKANLSVLLRRIAQYARDDMEPSSTALSITDGLDAASLAELVGDGSEGVVAAAPVSAPLMQLAGAAVTLVVLSGVQTVLAEVKSLPRQDQVVLSNWVRERMGVYGLKPRRHGAPPTGGAIVGNSGSANAAGSPVASSPTAGHGSPLRAAPAPAPSDAFPNGGVPASNSAQPIPTTRLSSGEAEDEGYYRNATYQLRNELTEMKARLAALQDQCRVATEDKDTAEKKYRLLLGEQAKASTMVAATRAAVTSAATEGGDGGGSSGGGEKQQQLLALWQERCNKKDETIAMLAARVEEQTAQVTALKDAASAHEVALQALRRRLKTAEEGVMVRSNEKRDAEEKLTVAEDKLAAQLKARLELENQLEELNSRVLVLTVEQDRLRGVGNNDDNPAMNTSFASNGSVDRVMSLENELDEVRQQRDGLQRQVGVLQRQVAAMPAPVADVSTANDTWRAQLRQVEREREDLRLQLTTALERNGDLQQQLAASAAAAATAAVVNLGLNASRASNGEGVKDTNDGGGDVANGGELNTSSLNVDSPRRRTNNGSISGKTRDAARREQVILSSLLLQYGYRNLLLQQHETLLHKDNAEAEVARQHQIEEHLDIARQAPFSLLTKQRRDVEQGLLESVLHGAKLRMMRVEQ</sequence>
<feature type="coiled-coil region" evidence="1">
    <location>
        <begin position="278"/>
        <end position="312"/>
    </location>
</feature>
<feature type="region of interest" description="Disordered" evidence="2">
    <location>
        <begin position="193"/>
        <end position="269"/>
    </location>
</feature>